<evidence type="ECO:0000256" key="4">
    <source>
        <dbReference type="ARBA" id="ARBA00022695"/>
    </source>
</evidence>
<keyword evidence="7" id="KW-0067">ATP-binding</keyword>
<evidence type="ECO:0000256" key="2">
    <source>
        <dbReference type="ARBA" id="ARBA00022649"/>
    </source>
</evidence>
<dbReference type="EMBL" id="MGDE01000015">
    <property type="protein sequence ID" value="OGL47766.1"/>
    <property type="molecule type" value="Genomic_DNA"/>
</dbReference>
<dbReference type="GO" id="GO:0005524">
    <property type="term" value="F:ATP binding"/>
    <property type="evidence" value="ECO:0007669"/>
    <property type="project" value="UniProtKB-KW"/>
</dbReference>
<name>A0A1F7S1U2_9BACT</name>
<evidence type="ECO:0000256" key="8">
    <source>
        <dbReference type="ARBA" id="ARBA00022842"/>
    </source>
</evidence>
<keyword evidence="4" id="KW-0548">Nucleotidyltransferase</keyword>
<evidence type="ECO:0000313" key="12">
    <source>
        <dbReference type="Proteomes" id="UP000178797"/>
    </source>
</evidence>
<dbReference type="InterPro" id="IPR043519">
    <property type="entry name" value="NT_sf"/>
</dbReference>
<proteinExistence type="inferred from homology"/>
<dbReference type="Gene3D" id="3.30.460.10">
    <property type="entry name" value="Beta Polymerase, domain 2"/>
    <property type="match status" value="1"/>
</dbReference>
<reference evidence="11 12" key="1">
    <citation type="journal article" date="2016" name="Nat. Commun.">
        <title>Thousands of microbial genomes shed light on interconnected biogeochemical processes in an aquifer system.</title>
        <authorList>
            <person name="Anantharaman K."/>
            <person name="Brown C.T."/>
            <person name="Hug L.A."/>
            <person name="Sharon I."/>
            <person name="Castelle C.J."/>
            <person name="Probst A.J."/>
            <person name="Thomas B.C."/>
            <person name="Singh A."/>
            <person name="Wilkins M.J."/>
            <person name="Karaoz U."/>
            <person name="Brodie E.L."/>
            <person name="Williams K.H."/>
            <person name="Hubbard S.S."/>
            <person name="Banfield J.F."/>
        </authorList>
    </citation>
    <scope>NUCLEOTIDE SEQUENCE [LARGE SCALE GENOMIC DNA]</scope>
</reference>
<dbReference type="PANTHER" id="PTHR33571:SF19">
    <property type="entry name" value="PROTEIN ADENYLYLTRANSFERASE MJ0128-RELATED"/>
    <property type="match status" value="1"/>
</dbReference>
<evidence type="ECO:0000259" key="10">
    <source>
        <dbReference type="Pfam" id="PF01909"/>
    </source>
</evidence>
<dbReference type="SUPFAM" id="SSF81301">
    <property type="entry name" value="Nucleotidyltransferase"/>
    <property type="match status" value="1"/>
</dbReference>
<keyword evidence="2" id="KW-1277">Toxin-antitoxin system</keyword>
<dbReference type="PANTHER" id="PTHR33571">
    <property type="entry name" value="SSL8005 PROTEIN"/>
    <property type="match status" value="1"/>
</dbReference>
<evidence type="ECO:0000256" key="9">
    <source>
        <dbReference type="ARBA" id="ARBA00038276"/>
    </source>
</evidence>
<dbReference type="InterPro" id="IPR002934">
    <property type="entry name" value="Polymerase_NTP_transf_dom"/>
</dbReference>
<protein>
    <recommendedName>
        <fullName evidence="10">Polymerase nucleotidyl transferase domain-containing protein</fullName>
    </recommendedName>
</protein>
<evidence type="ECO:0000256" key="1">
    <source>
        <dbReference type="ARBA" id="ARBA00001946"/>
    </source>
</evidence>
<dbReference type="InterPro" id="IPR052038">
    <property type="entry name" value="Type-VII_TA_antitoxin"/>
</dbReference>
<comment type="similarity">
    <text evidence="9">Belongs to the MntA antitoxin family.</text>
</comment>
<evidence type="ECO:0000256" key="7">
    <source>
        <dbReference type="ARBA" id="ARBA00022840"/>
    </source>
</evidence>
<comment type="caution">
    <text evidence="11">The sequence shown here is derived from an EMBL/GenBank/DDBJ whole genome shotgun (WGS) entry which is preliminary data.</text>
</comment>
<feature type="domain" description="Polymerase nucleotidyl transferase" evidence="10">
    <location>
        <begin position="11"/>
        <end position="96"/>
    </location>
</feature>
<dbReference type="Pfam" id="PF01909">
    <property type="entry name" value="NTP_transf_2"/>
    <property type="match status" value="1"/>
</dbReference>
<accession>A0A1F7S1U2</accession>
<gene>
    <name evidence="11" type="ORF">A2W05_03890</name>
</gene>
<keyword evidence="6" id="KW-0547">Nucleotide-binding</keyword>
<keyword evidence="8" id="KW-0460">Magnesium</keyword>
<keyword evidence="3" id="KW-0808">Transferase</keyword>
<evidence type="ECO:0000256" key="5">
    <source>
        <dbReference type="ARBA" id="ARBA00022723"/>
    </source>
</evidence>
<comment type="cofactor">
    <cofactor evidence="1">
        <name>Mg(2+)</name>
        <dbReference type="ChEBI" id="CHEBI:18420"/>
    </cofactor>
</comment>
<dbReference type="AlphaFoldDB" id="A0A1F7S1U2"/>
<organism evidence="11 12">
    <name type="scientific">Candidatus Schekmanbacteria bacterium RBG_16_38_10</name>
    <dbReference type="NCBI Taxonomy" id="1817879"/>
    <lineage>
        <taxon>Bacteria</taxon>
        <taxon>Candidatus Schekmaniibacteriota</taxon>
    </lineage>
</organism>
<evidence type="ECO:0000256" key="3">
    <source>
        <dbReference type="ARBA" id="ARBA00022679"/>
    </source>
</evidence>
<keyword evidence="5" id="KW-0479">Metal-binding</keyword>
<dbReference type="Proteomes" id="UP000178797">
    <property type="component" value="Unassembled WGS sequence"/>
</dbReference>
<evidence type="ECO:0000313" key="11">
    <source>
        <dbReference type="EMBL" id="OGL47766.1"/>
    </source>
</evidence>
<dbReference type="GO" id="GO:0016779">
    <property type="term" value="F:nucleotidyltransferase activity"/>
    <property type="evidence" value="ECO:0007669"/>
    <property type="project" value="UniProtKB-KW"/>
</dbReference>
<evidence type="ECO:0000256" key="6">
    <source>
        <dbReference type="ARBA" id="ARBA00022741"/>
    </source>
</evidence>
<dbReference type="CDD" id="cd05403">
    <property type="entry name" value="NT_KNTase_like"/>
    <property type="match status" value="1"/>
</dbReference>
<sequence>MREVEKIIKKLKEVNTEIKSKYDIKEIGIFGSYVKEEQDADSDVDILVDFFKSTTLFKFAELENLLSDTLGKKVDLVMKKTLKPRIGKHILDEVVYI</sequence>
<dbReference type="GO" id="GO:0046872">
    <property type="term" value="F:metal ion binding"/>
    <property type="evidence" value="ECO:0007669"/>
    <property type="project" value="UniProtKB-KW"/>
</dbReference>